<protein>
    <submittedName>
        <fullName evidence="2">Uncharacterized protein</fullName>
    </submittedName>
</protein>
<dbReference type="InterPro" id="IPR038834">
    <property type="entry name" value="CCDC175"/>
</dbReference>
<feature type="coiled-coil region" evidence="1">
    <location>
        <begin position="129"/>
        <end position="170"/>
    </location>
</feature>
<proteinExistence type="predicted"/>
<dbReference type="AlphaFoldDB" id="A0A401RZZ7"/>
<organism evidence="2 3">
    <name type="scientific">Chiloscyllium punctatum</name>
    <name type="common">Brownbanded bambooshark</name>
    <name type="synonym">Hemiscyllium punctatum</name>
    <dbReference type="NCBI Taxonomy" id="137246"/>
    <lineage>
        <taxon>Eukaryota</taxon>
        <taxon>Metazoa</taxon>
        <taxon>Chordata</taxon>
        <taxon>Craniata</taxon>
        <taxon>Vertebrata</taxon>
        <taxon>Chondrichthyes</taxon>
        <taxon>Elasmobranchii</taxon>
        <taxon>Galeomorphii</taxon>
        <taxon>Galeoidea</taxon>
        <taxon>Orectolobiformes</taxon>
        <taxon>Hemiscylliidae</taxon>
        <taxon>Chiloscyllium</taxon>
    </lineage>
</organism>
<feature type="coiled-coil region" evidence="1">
    <location>
        <begin position="206"/>
        <end position="342"/>
    </location>
</feature>
<reference evidence="2 3" key="1">
    <citation type="journal article" date="2018" name="Nat. Ecol. Evol.">
        <title>Shark genomes provide insights into elasmobranch evolution and the origin of vertebrates.</title>
        <authorList>
            <person name="Hara Y"/>
            <person name="Yamaguchi K"/>
            <person name="Onimaru K"/>
            <person name="Kadota M"/>
            <person name="Koyanagi M"/>
            <person name="Keeley SD"/>
            <person name="Tatsumi K"/>
            <person name="Tanaka K"/>
            <person name="Motone F"/>
            <person name="Kageyama Y"/>
            <person name="Nozu R"/>
            <person name="Adachi N"/>
            <person name="Nishimura O"/>
            <person name="Nakagawa R"/>
            <person name="Tanegashima C"/>
            <person name="Kiyatake I"/>
            <person name="Matsumoto R"/>
            <person name="Murakumo K"/>
            <person name="Nishida K"/>
            <person name="Terakita A"/>
            <person name="Kuratani S"/>
            <person name="Sato K"/>
            <person name="Hyodo S Kuraku.S."/>
        </authorList>
    </citation>
    <scope>NUCLEOTIDE SEQUENCE [LARGE SCALE GENOMIC DNA]</scope>
</reference>
<feature type="coiled-coil region" evidence="1">
    <location>
        <begin position="488"/>
        <end position="663"/>
    </location>
</feature>
<comment type="caution">
    <text evidence="2">The sequence shown here is derived from an EMBL/GenBank/DDBJ whole genome shotgun (WGS) entry which is preliminary data.</text>
</comment>
<dbReference type="OMA" id="VFMQKRK"/>
<dbReference type="Gene3D" id="1.10.287.1490">
    <property type="match status" value="1"/>
</dbReference>
<keyword evidence="3" id="KW-1185">Reference proteome</keyword>
<sequence length="813" mass="95678">MVCGCHGDVYSSCWTVCGCDWDSVPEQEQEQPLTMKRSQKQQLPTVRVAMERLQELEKRLKSEKFCFNRETIRNFTQITKGVSQLEEIRRNILEVLEVETIEASNLRHKLNNLPNELMQQMTAAIRAARESKATHLKELQAKIETLTQQIESLEKEYNRLEKENASLCTVRQKAGVQHADVVGLLNTVMNKRTSDQIALNETYDNIRDVQQKIIIVRKDISNLKRDIDEKQRKFEAEREILTAKLTDAQLLIENQNTANVEKKRNLDELNVQLQKLHNNLTSQEMKNEQLKTQIKHLKKQEDNIQTKYNEDVELAEQLIAQKQNITRELTNLTENIRKEVEILHTRILQTKKSASDAQLLNEGLVHTSDSRHEALKKAKEYELEIKVNFQNMSQRLDAVKDMLAVNEEHLSQIRKQNQELEEKIMSLQEKHKDTMEFLNGEFQKYMHKFDKEEQLREALRHKREQILKDIMHIKATTEDYLTHLSMRMKTLKKKREELLPEIKRLQQEINKHAEMIVALKRQLSEEKAAYSSKEEHLLAEIKQLQNEIEILNGTIKEMKEQLQEKISTQQMLESMLADETAACDELHKECEAQKNEKYELDSTIAQLKTETEKLLSSKPQLKSLLAAMRNSLYNQVKNTAEQLKFMEADIYETNRRLEHLEIENCKLKLCNFQLVRVTASLKEGREKQIAAKNQQDIELQIIYDNLLNSWSLDSRVQKESEECEQCVLDTIKELMQKIYSRIRTVGYVSDQLKQRKGKMHDETNHITSMTTLYRMTKKLKFTFYEIHCSYVRRIQFIEIKFLICILILFCQSM</sequence>
<name>A0A401RZZ7_CHIPU</name>
<dbReference type="OrthoDB" id="10031759at2759"/>
<evidence type="ECO:0000256" key="1">
    <source>
        <dbReference type="SAM" id="Coils"/>
    </source>
</evidence>
<dbReference type="PANTHER" id="PTHR35347:SF1">
    <property type="entry name" value="COILED-COIL DOMAIN-CONTAINING PROTEIN 175"/>
    <property type="match status" value="1"/>
</dbReference>
<keyword evidence="1" id="KW-0175">Coiled coil</keyword>
<evidence type="ECO:0000313" key="3">
    <source>
        <dbReference type="Proteomes" id="UP000287033"/>
    </source>
</evidence>
<feature type="coiled-coil region" evidence="1">
    <location>
        <begin position="403"/>
        <end position="437"/>
    </location>
</feature>
<evidence type="ECO:0000313" key="2">
    <source>
        <dbReference type="EMBL" id="GCC23706.1"/>
    </source>
</evidence>
<accession>A0A401RZZ7</accession>
<dbReference type="PANTHER" id="PTHR35347">
    <property type="entry name" value="COILED-COIL DOMAIN-CONTAINING PROTEIN 175"/>
    <property type="match status" value="1"/>
</dbReference>
<dbReference type="Proteomes" id="UP000287033">
    <property type="component" value="Unassembled WGS sequence"/>
</dbReference>
<dbReference type="Gene3D" id="1.20.5.170">
    <property type="match status" value="1"/>
</dbReference>
<gene>
    <name evidence="2" type="ORF">chiPu_0002104</name>
</gene>
<dbReference type="EMBL" id="BEZZ01000036">
    <property type="protein sequence ID" value="GCC23706.1"/>
    <property type="molecule type" value="Genomic_DNA"/>
</dbReference>